<gene>
    <name evidence="3" type="ORF">MF672_035590</name>
</gene>
<sequence>MTETTLGFASLAAALRERTDALGRAAAGGDPEARVPTCPDWPLRVLVGHMGQSVRWAAELVRKRDVMPPPDPWQAEPGPPRGWAAWLRAGAEELVAEVAEAGPDTEMRTFFGPRPTVALLRRMLNETCVHHYDAAATTGAAFAIPDDRAADVIDELLEALTDPGMAAFKPDLAELRGRGERIAVRPDGLDGWLVTRTPDGMRFRRGAGEADAVLAGTAADLMLVCARRLPLDEGRVRVSGDRPLIEHWVGRLAL</sequence>
<dbReference type="Pfam" id="PF11716">
    <property type="entry name" value="MDMPI_N"/>
    <property type="match status" value="1"/>
</dbReference>
<proteinExistence type="predicted"/>
<keyword evidence="4" id="KW-1185">Reference proteome</keyword>
<dbReference type="GO" id="GO:0016853">
    <property type="term" value="F:isomerase activity"/>
    <property type="evidence" value="ECO:0007669"/>
    <property type="project" value="UniProtKB-KW"/>
</dbReference>
<accession>A0ABT0G399</accession>
<evidence type="ECO:0000259" key="1">
    <source>
        <dbReference type="Pfam" id="PF07398"/>
    </source>
</evidence>
<evidence type="ECO:0000313" key="4">
    <source>
        <dbReference type="Proteomes" id="UP001317259"/>
    </source>
</evidence>
<comment type="caution">
    <text evidence="3">The sequence shown here is derived from an EMBL/GenBank/DDBJ whole genome shotgun (WGS) entry which is preliminary data.</text>
</comment>
<evidence type="ECO:0000259" key="2">
    <source>
        <dbReference type="Pfam" id="PF11716"/>
    </source>
</evidence>
<dbReference type="Gene3D" id="1.20.120.450">
    <property type="entry name" value="dinb family like domain"/>
    <property type="match status" value="1"/>
</dbReference>
<dbReference type="InterPro" id="IPR010872">
    <property type="entry name" value="MDMPI_C-term_domain"/>
</dbReference>
<dbReference type="RefSeq" id="WP_242383897.1">
    <property type="nucleotide sequence ID" value="NZ_JAKRKC020000002.1"/>
</dbReference>
<keyword evidence="3" id="KW-0413">Isomerase</keyword>
<dbReference type="InterPro" id="IPR024344">
    <property type="entry name" value="MDMPI_metal-binding"/>
</dbReference>
<name>A0ABT0G399_9ACTN</name>
<dbReference type="Proteomes" id="UP001317259">
    <property type="component" value="Unassembled WGS sequence"/>
</dbReference>
<feature type="domain" description="Mycothiol-dependent maleylpyruvate isomerase metal-binding" evidence="2">
    <location>
        <begin position="13"/>
        <end position="135"/>
    </location>
</feature>
<protein>
    <submittedName>
        <fullName evidence="3">Maleylpyruvate isomerase family mycothiol-dependent enzyme</fullName>
    </submittedName>
</protein>
<dbReference type="SUPFAM" id="SSF109854">
    <property type="entry name" value="DinB/YfiT-like putative metalloenzymes"/>
    <property type="match status" value="1"/>
</dbReference>
<dbReference type="InterPro" id="IPR017517">
    <property type="entry name" value="Maleyloyr_isom"/>
</dbReference>
<feature type="domain" description="MDMPI C-terminal" evidence="1">
    <location>
        <begin position="149"/>
        <end position="246"/>
    </location>
</feature>
<reference evidence="3 4" key="1">
    <citation type="submission" date="2022-04" db="EMBL/GenBank/DDBJ databases">
        <title>Genome draft of Actinomadura sp. ATCC 31491.</title>
        <authorList>
            <person name="Shi X."/>
            <person name="Du Y."/>
        </authorList>
    </citation>
    <scope>NUCLEOTIDE SEQUENCE [LARGE SCALE GENOMIC DNA]</scope>
    <source>
        <strain evidence="3 4">ATCC 31491</strain>
    </source>
</reference>
<dbReference type="Pfam" id="PF07398">
    <property type="entry name" value="MDMPI_C"/>
    <property type="match status" value="1"/>
</dbReference>
<dbReference type="PANTHER" id="PTHR40758:SF1">
    <property type="entry name" value="CONSERVED PROTEIN"/>
    <property type="match status" value="1"/>
</dbReference>
<evidence type="ECO:0000313" key="3">
    <source>
        <dbReference type="EMBL" id="MCK2219081.1"/>
    </source>
</evidence>
<dbReference type="EMBL" id="JAKRKC020000002">
    <property type="protein sequence ID" value="MCK2219081.1"/>
    <property type="molecule type" value="Genomic_DNA"/>
</dbReference>
<dbReference type="NCBIfam" id="TIGR03083">
    <property type="entry name" value="maleylpyruvate isomerase family mycothiol-dependent enzyme"/>
    <property type="match status" value="1"/>
</dbReference>
<organism evidence="3 4">
    <name type="scientific">Actinomadura luzonensis</name>
    <dbReference type="NCBI Taxonomy" id="2805427"/>
    <lineage>
        <taxon>Bacteria</taxon>
        <taxon>Bacillati</taxon>
        <taxon>Actinomycetota</taxon>
        <taxon>Actinomycetes</taxon>
        <taxon>Streptosporangiales</taxon>
        <taxon>Thermomonosporaceae</taxon>
        <taxon>Actinomadura</taxon>
    </lineage>
</organism>
<dbReference type="PANTHER" id="PTHR40758">
    <property type="entry name" value="CONSERVED PROTEIN"/>
    <property type="match status" value="1"/>
</dbReference>
<dbReference type="InterPro" id="IPR034660">
    <property type="entry name" value="DinB/YfiT-like"/>
</dbReference>